<name>D9SNN9_CLOC7</name>
<sequence>MNIFLDIVRSQGNKFKRIALVISVHMYNNDKEFYNDNEETP</sequence>
<accession>D9SNN9</accession>
<organism evidence="1 2">
    <name type="scientific">Clostridium cellulovorans (strain ATCC 35296 / DSM 3052 / OCM 3 / 743B)</name>
    <dbReference type="NCBI Taxonomy" id="573061"/>
    <lineage>
        <taxon>Bacteria</taxon>
        <taxon>Bacillati</taxon>
        <taxon>Bacillota</taxon>
        <taxon>Clostridia</taxon>
        <taxon>Eubacteriales</taxon>
        <taxon>Clostridiaceae</taxon>
        <taxon>Clostridium</taxon>
    </lineage>
</organism>
<proteinExistence type="predicted"/>
<dbReference type="HOGENOM" id="CLU_3267960_0_0_9"/>
<reference evidence="1 2" key="1">
    <citation type="submission" date="2010-08" db="EMBL/GenBank/DDBJ databases">
        <title>Complete sequence of Clostridium cellulovorans 743B.</title>
        <authorList>
            <consortium name="US DOE Joint Genome Institute"/>
            <person name="Lucas S."/>
            <person name="Copeland A."/>
            <person name="Lapidus A."/>
            <person name="Cheng J.-F."/>
            <person name="Bruce D."/>
            <person name="Goodwin L."/>
            <person name="Pitluck S."/>
            <person name="Chertkov O."/>
            <person name="Detter J.C."/>
            <person name="Han C."/>
            <person name="Tapia R."/>
            <person name="Land M."/>
            <person name="Hauser L."/>
            <person name="Chang Y.-J."/>
            <person name="Jeffries C."/>
            <person name="Kyrpides N."/>
            <person name="Ivanova N."/>
            <person name="Mikhailova N."/>
            <person name="Hemme C.L."/>
            <person name="Woyke T."/>
        </authorList>
    </citation>
    <scope>NUCLEOTIDE SEQUENCE [LARGE SCALE GENOMIC DNA]</scope>
    <source>
        <strain evidence="2">ATCC 35296 / DSM 3052 / OCM 3 / 743B</strain>
    </source>
</reference>
<dbReference type="KEGG" id="ccb:Clocel_0121"/>
<evidence type="ECO:0000313" key="2">
    <source>
        <dbReference type="Proteomes" id="UP000002730"/>
    </source>
</evidence>
<keyword evidence="2" id="KW-1185">Reference proteome</keyword>
<dbReference type="AlphaFoldDB" id="D9SNN9"/>
<protein>
    <submittedName>
        <fullName evidence="1">Uncharacterized protein</fullName>
    </submittedName>
</protein>
<evidence type="ECO:0000313" key="1">
    <source>
        <dbReference type="EMBL" id="ADL49910.1"/>
    </source>
</evidence>
<dbReference type="Proteomes" id="UP000002730">
    <property type="component" value="Chromosome"/>
</dbReference>
<gene>
    <name evidence="1" type="ordered locus">Clocel_0121</name>
</gene>
<dbReference type="EMBL" id="CP002160">
    <property type="protein sequence ID" value="ADL49910.1"/>
    <property type="molecule type" value="Genomic_DNA"/>
</dbReference>